<evidence type="ECO:0000313" key="3">
    <source>
        <dbReference type="EMBL" id="NOL40266.1"/>
    </source>
</evidence>
<comment type="caution">
    <text evidence="3">The sequence shown here is derived from an EMBL/GenBank/DDBJ whole genome shotgun (WGS) entry which is preliminary data.</text>
</comment>
<reference evidence="2 5" key="2">
    <citation type="submission" date="2020-08" db="EMBL/GenBank/DDBJ databases">
        <title>Sequencing the genomes of 1000 actinobacteria strains.</title>
        <authorList>
            <person name="Klenk H.-P."/>
        </authorList>
    </citation>
    <scope>NUCLEOTIDE SEQUENCE [LARGE SCALE GENOMIC DNA]</scope>
    <source>
        <strain evidence="2 5">DSM 15626</strain>
    </source>
</reference>
<protein>
    <submittedName>
        <fullName evidence="3">DUF2797 domain-containing protein</fullName>
    </submittedName>
</protein>
<gene>
    <name evidence="2" type="ORF">HNR71_005547</name>
    <name evidence="3" type="ORF">HPO96_08420</name>
</gene>
<evidence type="ECO:0000313" key="4">
    <source>
        <dbReference type="Proteomes" id="UP000534306"/>
    </source>
</evidence>
<sequence>MSDAMLTDGARLSGLVWNDGVPQFEWSTPDGSQRSPIRLGAQLAMTVGPGRECLGIFRHGRRLGCPTAVALPAHAHGPLCPDCQTLDRSNSIAADTRMDDPREFAVYLAHHGSRLKVGITAVDRGPARLLEQGALSSTVLSTGSLAAARRVERLFSSAFGTTDRVNSPVKRAARLAPPSAAERAAELQALAEQTVDLDWPDGQERRPTEVTDHTPTYGLASTGVQPLQALAPLDSYGVVSGRLSCHIGRDLYLDTPEGLTLVDTQLLAGWELVMLDPAAVFTAATTPIAVPVPEVQQDALF</sequence>
<evidence type="ECO:0000313" key="5">
    <source>
        <dbReference type="Proteomes" id="UP000553957"/>
    </source>
</evidence>
<dbReference type="Proteomes" id="UP000534306">
    <property type="component" value="Unassembled WGS sequence"/>
</dbReference>
<organism evidence="3 4">
    <name type="scientific">Kribbella sandramycini</name>
    <dbReference type="NCBI Taxonomy" id="60450"/>
    <lineage>
        <taxon>Bacteria</taxon>
        <taxon>Bacillati</taxon>
        <taxon>Actinomycetota</taxon>
        <taxon>Actinomycetes</taxon>
        <taxon>Propionibacteriales</taxon>
        <taxon>Kribbellaceae</taxon>
        <taxon>Kribbella</taxon>
    </lineage>
</organism>
<dbReference type="RefSeq" id="WP_171672665.1">
    <property type="nucleotide sequence ID" value="NZ_BAAAGT010000002.1"/>
</dbReference>
<feature type="region of interest" description="Disordered" evidence="1">
    <location>
        <begin position="195"/>
        <end position="216"/>
    </location>
</feature>
<feature type="compositionally biased region" description="Basic and acidic residues" evidence="1">
    <location>
        <begin position="202"/>
        <end position="212"/>
    </location>
</feature>
<name>A0A7Y4NY89_9ACTN</name>
<reference evidence="3 4" key="1">
    <citation type="submission" date="2020-05" db="EMBL/GenBank/DDBJ databases">
        <title>Genome sequence of Kribbella sandramycini ATCC 39419.</title>
        <authorList>
            <person name="Maclea K.S."/>
            <person name="Fair J.L."/>
        </authorList>
    </citation>
    <scope>NUCLEOTIDE SEQUENCE [LARGE SCALE GENOMIC DNA]</scope>
    <source>
        <strain evidence="3 4">ATCC 39419</strain>
    </source>
</reference>
<keyword evidence="4" id="KW-1185">Reference proteome</keyword>
<dbReference type="EMBL" id="JABJRC010000002">
    <property type="protein sequence ID" value="NOL40266.1"/>
    <property type="molecule type" value="Genomic_DNA"/>
</dbReference>
<accession>A0A7Y4NY89</accession>
<dbReference type="AlphaFoldDB" id="A0A7Y4NY89"/>
<dbReference type="InterPro" id="IPR021246">
    <property type="entry name" value="DUF2797"/>
</dbReference>
<proteinExistence type="predicted"/>
<evidence type="ECO:0000313" key="2">
    <source>
        <dbReference type="EMBL" id="MBB6569910.1"/>
    </source>
</evidence>
<dbReference type="EMBL" id="JACHKF010000001">
    <property type="protein sequence ID" value="MBB6569910.1"/>
    <property type="molecule type" value="Genomic_DNA"/>
</dbReference>
<dbReference type="Proteomes" id="UP000553957">
    <property type="component" value="Unassembled WGS sequence"/>
</dbReference>
<evidence type="ECO:0000256" key="1">
    <source>
        <dbReference type="SAM" id="MobiDB-lite"/>
    </source>
</evidence>
<dbReference type="Pfam" id="PF10977">
    <property type="entry name" value="DUF2797"/>
    <property type="match status" value="1"/>
</dbReference>